<dbReference type="Proteomes" id="UP000029981">
    <property type="component" value="Chromosome 4"/>
</dbReference>
<feature type="signal peptide" evidence="2">
    <location>
        <begin position="1"/>
        <end position="21"/>
    </location>
</feature>
<keyword evidence="4" id="KW-1185">Reference proteome</keyword>
<feature type="transmembrane region" description="Helical" evidence="1">
    <location>
        <begin position="57"/>
        <end position="79"/>
    </location>
</feature>
<accession>A0A0A0KWM7</accession>
<sequence>MAAFALFVYFLALCPFGFVSSSSLSRSSICPKESDFFLYGVRSQCPFSAVPSSPLQVLLSLFSVVFLFSCLNLTFWEAVDVCEAFFSWDSLVNWIVRRNVNGFSCVELLIVLYMMNIQVRVDEKVNRNDLEFFIQTLHSMLGRVRMDFDFNTTT</sequence>
<feature type="chain" id="PRO_5001972567" evidence="2">
    <location>
        <begin position="22"/>
        <end position="154"/>
    </location>
</feature>
<keyword evidence="2" id="KW-0732">Signal</keyword>
<evidence type="ECO:0000256" key="1">
    <source>
        <dbReference type="SAM" id="Phobius"/>
    </source>
</evidence>
<reference evidence="3 4" key="2">
    <citation type="journal article" date="2009" name="PLoS ONE">
        <title>An integrated genetic and cytogenetic map of the cucumber genome.</title>
        <authorList>
            <person name="Ren Y."/>
            <person name="Zhang Z."/>
            <person name="Liu J."/>
            <person name="Staub J.E."/>
            <person name="Han Y."/>
            <person name="Cheng Z."/>
            <person name="Li X."/>
            <person name="Lu J."/>
            <person name="Miao H."/>
            <person name="Kang H."/>
            <person name="Xie B."/>
            <person name="Gu X."/>
            <person name="Wang X."/>
            <person name="Du Y."/>
            <person name="Jin W."/>
            <person name="Huang S."/>
        </authorList>
    </citation>
    <scope>NUCLEOTIDE SEQUENCE [LARGE SCALE GENOMIC DNA]</scope>
    <source>
        <strain evidence="4">cv. 9930</strain>
    </source>
</reference>
<evidence type="ECO:0000313" key="4">
    <source>
        <dbReference type="Proteomes" id="UP000029981"/>
    </source>
</evidence>
<dbReference type="Gramene" id="KGN53933">
    <property type="protein sequence ID" value="KGN53933"/>
    <property type="gene ID" value="Csa_4G192050"/>
</dbReference>
<reference evidence="3 4" key="3">
    <citation type="journal article" date="2010" name="BMC Genomics">
        <title>Transcriptome sequencing and comparative analysis of cucumber flowers with different sex types.</title>
        <authorList>
            <person name="Guo S."/>
            <person name="Zheng Y."/>
            <person name="Joung J.G."/>
            <person name="Liu S."/>
            <person name="Zhang Z."/>
            <person name="Crasta O.R."/>
            <person name="Sobral B.W."/>
            <person name="Xu Y."/>
            <person name="Huang S."/>
            <person name="Fei Z."/>
        </authorList>
    </citation>
    <scope>NUCLEOTIDE SEQUENCE [LARGE SCALE GENOMIC DNA]</scope>
    <source>
        <strain evidence="4">cv. 9930</strain>
    </source>
</reference>
<dbReference type="AlphaFoldDB" id="A0A0A0KWM7"/>
<keyword evidence="1" id="KW-0472">Membrane</keyword>
<reference evidence="3 4" key="1">
    <citation type="journal article" date="2009" name="Nat. Genet.">
        <title>The genome of the cucumber, Cucumis sativus L.</title>
        <authorList>
            <person name="Huang S."/>
            <person name="Li R."/>
            <person name="Zhang Z."/>
            <person name="Li L."/>
            <person name="Gu X."/>
            <person name="Fan W."/>
            <person name="Lucas W.J."/>
            <person name="Wang X."/>
            <person name="Xie B."/>
            <person name="Ni P."/>
            <person name="Ren Y."/>
            <person name="Zhu H."/>
            <person name="Li J."/>
            <person name="Lin K."/>
            <person name="Jin W."/>
            <person name="Fei Z."/>
            <person name="Li G."/>
            <person name="Staub J."/>
            <person name="Kilian A."/>
            <person name="van der Vossen E.A."/>
            <person name="Wu Y."/>
            <person name="Guo J."/>
            <person name="He J."/>
            <person name="Jia Z."/>
            <person name="Ren Y."/>
            <person name="Tian G."/>
            <person name="Lu Y."/>
            <person name="Ruan J."/>
            <person name="Qian W."/>
            <person name="Wang M."/>
            <person name="Huang Q."/>
            <person name="Li B."/>
            <person name="Xuan Z."/>
            <person name="Cao J."/>
            <person name="Asan"/>
            <person name="Wu Z."/>
            <person name="Zhang J."/>
            <person name="Cai Q."/>
            <person name="Bai Y."/>
            <person name="Zhao B."/>
            <person name="Han Y."/>
            <person name="Li Y."/>
            <person name="Li X."/>
            <person name="Wang S."/>
            <person name="Shi Q."/>
            <person name="Liu S."/>
            <person name="Cho W.K."/>
            <person name="Kim J.Y."/>
            <person name="Xu Y."/>
            <person name="Heller-Uszynska K."/>
            <person name="Miao H."/>
            <person name="Cheng Z."/>
            <person name="Zhang S."/>
            <person name="Wu J."/>
            <person name="Yang Y."/>
            <person name="Kang H."/>
            <person name="Li M."/>
            <person name="Liang H."/>
            <person name="Ren X."/>
            <person name="Shi Z."/>
            <person name="Wen M."/>
            <person name="Jian M."/>
            <person name="Yang H."/>
            <person name="Zhang G."/>
            <person name="Yang Z."/>
            <person name="Chen R."/>
            <person name="Liu S."/>
            <person name="Li J."/>
            <person name="Ma L."/>
            <person name="Liu H."/>
            <person name="Zhou Y."/>
            <person name="Zhao J."/>
            <person name="Fang X."/>
            <person name="Li G."/>
            <person name="Fang L."/>
            <person name="Li Y."/>
            <person name="Liu D."/>
            <person name="Zheng H."/>
            <person name="Zhang Y."/>
            <person name="Qin N."/>
            <person name="Li Z."/>
            <person name="Yang G."/>
            <person name="Yang S."/>
            <person name="Bolund L."/>
            <person name="Kristiansen K."/>
            <person name="Zheng H."/>
            <person name="Li S."/>
            <person name="Zhang X."/>
            <person name="Yang H."/>
            <person name="Wang J."/>
            <person name="Sun R."/>
            <person name="Zhang B."/>
            <person name="Jiang S."/>
            <person name="Wang J."/>
            <person name="Du Y."/>
            <person name="Li S."/>
        </authorList>
    </citation>
    <scope>NUCLEOTIDE SEQUENCE [LARGE SCALE GENOMIC DNA]</scope>
    <source>
        <strain evidence="4">cv. 9930</strain>
    </source>
</reference>
<proteinExistence type="predicted"/>
<evidence type="ECO:0000313" key="3">
    <source>
        <dbReference type="EMBL" id="KGN53933.1"/>
    </source>
</evidence>
<evidence type="ECO:0000256" key="2">
    <source>
        <dbReference type="SAM" id="SignalP"/>
    </source>
</evidence>
<protein>
    <submittedName>
        <fullName evidence="3">Uncharacterized protein</fullName>
    </submittedName>
</protein>
<keyword evidence="1" id="KW-0812">Transmembrane</keyword>
<name>A0A0A0KWM7_CUCSA</name>
<dbReference type="EMBL" id="CM002925">
    <property type="protein sequence ID" value="KGN53933.1"/>
    <property type="molecule type" value="Genomic_DNA"/>
</dbReference>
<gene>
    <name evidence="3" type="ORF">Csa_4G192050</name>
</gene>
<reference evidence="3 4" key="4">
    <citation type="journal article" date="2011" name="BMC Genomics">
        <title>RNA-Seq improves annotation of protein-coding genes in the cucumber genome.</title>
        <authorList>
            <person name="Li Z."/>
            <person name="Zhang Z."/>
            <person name="Yan P."/>
            <person name="Huang S."/>
            <person name="Fei Z."/>
            <person name="Lin K."/>
        </authorList>
    </citation>
    <scope>NUCLEOTIDE SEQUENCE [LARGE SCALE GENOMIC DNA]</scope>
    <source>
        <strain evidence="4">cv. 9930</strain>
    </source>
</reference>
<organism evidence="3 4">
    <name type="scientific">Cucumis sativus</name>
    <name type="common">Cucumber</name>
    <dbReference type="NCBI Taxonomy" id="3659"/>
    <lineage>
        <taxon>Eukaryota</taxon>
        <taxon>Viridiplantae</taxon>
        <taxon>Streptophyta</taxon>
        <taxon>Embryophyta</taxon>
        <taxon>Tracheophyta</taxon>
        <taxon>Spermatophyta</taxon>
        <taxon>Magnoliopsida</taxon>
        <taxon>eudicotyledons</taxon>
        <taxon>Gunneridae</taxon>
        <taxon>Pentapetalae</taxon>
        <taxon>rosids</taxon>
        <taxon>fabids</taxon>
        <taxon>Cucurbitales</taxon>
        <taxon>Cucurbitaceae</taxon>
        <taxon>Benincaseae</taxon>
        <taxon>Cucumis</taxon>
    </lineage>
</organism>
<keyword evidence="1" id="KW-1133">Transmembrane helix</keyword>
<feature type="transmembrane region" description="Helical" evidence="1">
    <location>
        <begin position="100"/>
        <end position="119"/>
    </location>
</feature>